<dbReference type="GO" id="GO:0030729">
    <property type="term" value="F:acetoacetate-CoA ligase activity"/>
    <property type="evidence" value="ECO:0007669"/>
    <property type="project" value="TreeGrafter"/>
</dbReference>
<protein>
    <submittedName>
        <fullName evidence="2">Acetoacetyl-CoA synthetase-like</fullName>
    </submittedName>
</protein>
<dbReference type="Gene3D" id="3.30.300.30">
    <property type="match status" value="1"/>
</dbReference>
<accession>A0A8B7P952</accession>
<sequence length="149" mass="16480">MLGRSDGVLNPCGVRFGSAEIYAVVEGFVEVEDSVCVGQRRARDGEERVVLFLKLRQQQQQQEEQRPQQQLSADLKKRIASAIREQQSARHVPAVMLPVADIPYTVSGKKVEVAVRQAVHGEAVANTGALANPACLDLYRDLPDLQSWQ</sequence>
<dbReference type="OMA" id="WDDDIRV"/>
<reference evidence="2" key="1">
    <citation type="submission" date="2025-08" db="UniProtKB">
        <authorList>
            <consortium name="RefSeq"/>
        </authorList>
    </citation>
    <scope>IDENTIFICATION</scope>
    <source>
        <tissue evidence="2">Whole organism</tissue>
    </source>
</reference>
<dbReference type="AlphaFoldDB" id="A0A8B7P952"/>
<dbReference type="PANTHER" id="PTHR42921">
    <property type="entry name" value="ACETOACETYL-COA SYNTHETASE"/>
    <property type="match status" value="1"/>
</dbReference>
<dbReference type="KEGG" id="hazt:108678431"/>
<dbReference type="PANTHER" id="PTHR42921:SF1">
    <property type="entry name" value="ACETOACETYL-COA SYNTHETASE"/>
    <property type="match status" value="1"/>
</dbReference>
<proteinExistence type="predicted"/>
<dbReference type="SUPFAM" id="SSF56801">
    <property type="entry name" value="Acetyl-CoA synthetase-like"/>
    <property type="match status" value="1"/>
</dbReference>
<dbReference type="OrthoDB" id="6434877at2759"/>
<dbReference type="GeneID" id="108678431"/>
<dbReference type="InterPro" id="IPR045851">
    <property type="entry name" value="AMP-bd_C_sf"/>
</dbReference>
<dbReference type="Proteomes" id="UP000694843">
    <property type="component" value="Unplaced"/>
</dbReference>
<keyword evidence="1" id="KW-1185">Reference proteome</keyword>
<gene>
    <name evidence="2" type="primary">LOC108678431</name>
</gene>
<dbReference type="RefSeq" id="XP_018022337.1">
    <property type="nucleotide sequence ID" value="XM_018166848.2"/>
</dbReference>
<evidence type="ECO:0000313" key="1">
    <source>
        <dbReference type="Proteomes" id="UP000694843"/>
    </source>
</evidence>
<evidence type="ECO:0000313" key="2">
    <source>
        <dbReference type="RefSeq" id="XP_018022337.1"/>
    </source>
</evidence>
<name>A0A8B7P952_HYAAZ</name>
<organism evidence="1 2">
    <name type="scientific">Hyalella azteca</name>
    <name type="common">Amphipod</name>
    <dbReference type="NCBI Taxonomy" id="294128"/>
    <lineage>
        <taxon>Eukaryota</taxon>
        <taxon>Metazoa</taxon>
        <taxon>Ecdysozoa</taxon>
        <taxon>Arthropoda</taxon>
        <taxon>Crustacea</taxon>
        <taxon>Multicrustacea</taxon>
        <taxon>Malacostraca</taxon>
        <taxon>Eumalacostraca</taxon>
        <taxon>Peracarida</taxon>
        <taxon>Amphipoda</taxon>
        <taxon>Senticaudata</taxon>
        <taxon>Talitrida</taxon>
        <taxon>Talitroidea</taxon>
        <taxon>Hyalellidae</taxon>
        <taxon>Hyalella</taxon>
    </lineage>
</organism>